<evidence type="ECO:0000313" key="13">
    <source>
        <dbReference type="Proteomes" id="UP001652620"/>
    </source>
</evidence>
<evidence type="ECO:0000256" key="6">
    <source>
        <dbReference type="ARBA" id="ARBA00022792"/>
    </source>
</evidence>
<keyword evidence="9 10" id="KW-0472">Membrane</keyword>
<comment type="subcellular location">
    <subcellularLocation>
        <location evidence="1">Mitochondrion inner membrane</location>
        <topology evidence="1">Multi-pass membrane protein</topology>
    </subcellularLocation>
</comment>
<dbReference type="InterPro" id="IPR018108">
    <property type="entry name" value="MCP_transmembrane"/>
</dbReference>
<keyword evidence="3 11" id="KW-0813">Transport</keyword>
<evidence type="ECO:0000256" key="9">
    <source>
        <dbReference type="ARBA" id="ARBA00023136"/>
    </source>
</evidence>
<evidence type="ECO:0000256" key="5">
    <source>
        <dbReference type="ARBA" id="ARBA00022737"/>
    </source>
</evidence>
<name>A0ABM3JS96_BACDO</name>
<evidence type="ECO:0000256" key="2">
    <source>
        <dbReference type="ARBA" id="ARBA00006375"/>
    </source>
</evidence>
<protein>
    <submittedName>
        <fullName evidence="14">Mitochondrial glutamate carrier 1-like</fullName>
    </submittedName>
</protein>
<dbReference type="InterPro" id="IPR023395">
    <property type="entry name" value="MCP_dom_sf"/>
</dbReference>
<feature type="repeat" description="Solcar" evidence="10">
    <location>
        <begin position="103"/>
        <end position="195"/>
    </location>
</feature>
<accession>A0ABM3JS96</accession>
<evidence type="ECO:0000256" key="8">
    <source>
        <dbReference type="ARBA" id="ARBA00023128"/>
    </source>
</evidence>
<organism evidence="13 14">
    <name type="scientific">Bactrocera dorsalis</name>
    <name type="common">Oriental fruit fly</name>
    <name type="synonym">Dacus dorsalis</name>
    <dbReference type="NCBI Taxonomy" id="27457"/>
    <lineage>
        <taxon>Eukaryota</taxon>
        <taxon>Metazoa</taxon>
        <taxon>Ecdysozoa</taxon>
        <taxon>Arthropoda</taxon>
        <taxon>Hexapoda</taxon>
        <taxon>Insecta</taxon>
        <taxon>Pterygota</taxon>
        <taxon>Neoptera</taxon>
        <taxon>Endopterygota</taxon>
        <taxon>Diptera</taxon>
        <taxon>Brachycera</taxon>
        <taxon>Muscomorpha</taxon>
        <taxon>Tephritoidea</taxon>
        <taxon>Tephritidae</taxon>
        <taxon>Bactrocera</taxon>
        <taxon>Bactrocera</taxon>
    </lineage>
</organism>
<dbReference type="Proteomes" id="UP001652620">
    <property type="component" value="Chromosome 4"/>
</dbReference>
<comment type="similarity">
    <text evidence="2 11">Belongs to the mitochondrial carrier (TC 2.A.29) family.</text>
</comment>
<feature type="repeat" description="Solcar" evidence="10">
    <location>
        <begin position="5"/>
        <end position="95"/>
    </location>
</feature>
<feature type="transmembrane region" description="Helical" evidence="12">
    <location>
        <begin position="167"/>
        <end position="188"/>
    </location>
</feature>
<dbReference type="Pfam" id="PF00153">
    <property type="entry name" value="Mito_carr"/>
    <property type="match status" value="3"/>
</dbReference>
<dbReference type="PANTHER" id="PTHR45678:SF5">
    <property type="entry name" value="AT03939P-RELATED"/>
    <property type="match status" value="1"/>
</dbReference>
<proteinExistence type="inferred from homology"/>
<evidence type="ECO:0000256" key="3">
    <source>
        <dbReference type="ARBA" id="ARBA00022448"/>
    </source>
</evidence>
<evidence type="ECO:0000256" key="1">
    <source>
        <dbReference type="ARBA" id="ARBA00004448"/>
    </source>
</evidence>
<keyword evidence="8" id="KW-0496">Mitochondrion</keyword>
<sequence length="302" mass="33418">MPQDFQLLPKIINGAVGSMTGVACVYPLDFVKTRLQNQQIGPNGEKQYTSIADCFRKSIRNEGILGMYRGISVIFLLVSPEKAVKLAANDYFRFHLTQTDGSLPMPHQMLAGAAAGCFQVLVATPMEFIKIQLQDAGRVAKDGRVTERITARSIFAKMYRERGIFGLYRGIGPTAFRDILFSLIYFPLFAGINDLGPRKANSEDAVPWVSFLGGLIAGCTSAFVVTPFDVVKTRLQALKKRAGEQEFHGIMDCFVKTWRNEGITALFKGGLCRIMVISPMYGIVQTIYFLGVGEAICDKLFK</sequence>
<keyword evidence="5" id="KW-0677">Repeat</keyword>
<dbReference type="InterPro" id="IPR002067">
    <property type="entry name" value="MCP"/>
</dbReference>
<feature type="transmembrane region" description="Helical" evidence="12">
    <location>
        <begin position="208"/>
        <end position="231"/>
    </location>
</feature>
<evidence type="ECO:0000256" key="11">
    <source>
        <dbReference type="RuleBase" id="RU000488"/>
    </source>
</evidence>
<evidence type="ECO:0000256" key="4">
    <source>
        <dbReference type="ARBA" id="ARBA00022692"/>
    </source>
</evidence>
<evidence type="ECO:0000313" key="14">
    <source>
        <dbReference type="RefSeq" id="XP_049312110.1"/>
    </source>
</evidence>
<evidence type="ECO:0000256" key="7">
    <source>
        <dbReference type="ARBA" id="ARBA00022989"/>
    </source>
</evidence>
<feature type="repeat" description="Solcar" evidence="10">
    <location>
        <begin position="205"/>
        <end position="294"/>
    </location>
</feature>
<dbReference type="PANTHER" id="PTHR45678">
    <property type="entry name" value="MITOCHONDRIAL 2-OXODICARBOXYLATE CARRIER 1-RELATED"/>
    <property type="match status" value="1"/>
</dbReference>
<dbReference type="PROSITE" id="PS50920">
    <property type="entry name" value="SOLCAR"/>
    <property type="match status" value="3"/>
</dbReference>
<keyword evidence="4 10" id="KW-0812">Transmembrane</keyword>
<gene>
    <name evidence="14" type="primary">LOC105228995</name>
</gene>
<dbReference type="InterPro" id="IPR051028">
    <property type="entry name" value="Mito_Solute_Carrier"/>
</dbReference>
<dbReference type="RefSeq" id="XP_049312110.1">
    <property type="nucleotide sequence ID" value="XM_049456153.1"/>
</dbReference>
<keyword evidence="13" id="KW-1185">Reference proteome</keyword>
<keyword evidence="6" id="KW-0999">Mitochondrion inner membrane</keyword>
<dbReference type="SUPFAM" id="SSF103506">
    <property type="entry name" value="Mitochondrial carrier"/>
    <property type="match status" value="1"/>
</dbReference>
<keyword evidence="7 12" id="KW-1133">Transmembrane helix</keyword>
<evidence type="ECO:0000256" key="12">
    <source>
        <dbReference type="SAM" id="Phobius"/>
    </source>
</evidence>
<reference evidence="14" key="1">
    <citation type="submission" date="2025-08" db="UniProtKB">
        <authorList>
            <consortium name="RefSeq"/>
        </authorList>
    </citation>
    <scope>IDENTIFICATION</scope>
    <source>
        <tissue evidence="14">Adult</tissue>
    </source>
</reference>
<dbReference type="Gene3D" id="1.50.40.10">
    <property type="entry name" value="Mitochondrial carrier domain"/>
    <property type="match status" value="1"/>
</dbReference>
<dbReference type="GeneID" id="105228995"/>
<evidence type="ECO:0000256" key="10">
    <source>
        <dbReference type="PROSITE-ProRule" id="PRU00282"/>
    </source>
</evidence>
<dbReference type="PRINTS" id="PR00926">
    <property type="entry name" value="MITOCARRIER"/>
</dbReference>